<organism evidence="2 3">
    <name type="scientific">Nocardiopsis mwathae</name>
    <dbReference type="NCBI Taxonomy" id="1472723"/>
    <lineage>
        <taxon>Bacteria</taxon>
        <taxon>Bacillati</taxon>
        <taxon>Actinomycetota</taxon>
        <taxon>Actinomycetes</taxon>
        <taxon>Streptosporangiales</taxon>
        <taxon>Nocardiopsidaceae</taxon>
        <taxon>Nocardiopsis</taxon>
    </lineage>
</organism>
<keyword evidence="3" id="KW-1185">Reference proteome</keyword>
<dbReference type="AlphaFoldDB" id="A0A7X0D6W2"/>
<name>A0A7X0D6W2_9ACTN</name>
<protein>
    <submittedName>
        <fullName evidence="2">Uncharacterized protein</fullName>
    </submittedName>
</protein>
<sequence length="146" mass="15923">MNIELRQDSDAWILKWGRMNGCSFFVVIVLLVGVGVGIYHVSRVLHFAIWLLFAVAAAFLESKGHVLAPGSPGRIAEGPVSLSVLIGRVVRPYSGVRFSIALAAFSGIWGRHMKGGLGYDWITTLAMVLCIFILGFPSFSIEREGD</sequence>
<proteinExistence type="predicted"/>
<keyword evidence="1" id="KW-1133">Transmembrane helix</keyword>
<evidence type="ECO:0000313" key="2">
    <source>
        <dbReference type="EMBL" id="MBB6173121.1"/>
    </source>
</evidence>
<dbReference type="Proteomes" id="UP000546642">
    <property type="component" value="Unassembled WGS sequence"/>
</dbReference>
<keyword evidence="1" id="KW-0812">Transmembrane</keyword>
<evidence type="ECO:0000256" key="1">
    <source>
        <dbReference type="SAM" id="Phobius"/>
    </source>
</evidence>
<reference evidence="2 3" key="1">
    <citation type="submission" date="2020-08" db="EMBL/GenBank/DDBJ databases">
        <title>Sequencing the genomes of 1000 actinobacteria strains.</title>
        <authorList>
            <person name="Klenk H.-P."/>
        </authorList>
    </citation>
    <scope>NUCLEOTIDE SEQUENCE [LARGE SCALE GENOMIC DNA]</scope>
    <source>
        <strain evidence="2 3">DSM 46659</strain>
    </source>
</reference>
<accession>A0A7X0D6W2</accession>
<comment type="caution">
    <text evidence="2">The sequence shown here is derived from an EMBL/GenBank/DDBJ whole genome shotgun (WGS) entry which is preliminary data.</text>
</comment>
<dbReference type="EMBL" id="JACHDS010000001">
    <property type="protein sequence ID" value="MBB6173121.1"/>
    <property type="molecule type" value="Genomic_DNA"/>
</dbReference>
<gene>
    <name evidence="2" type="ORF">HNR23_003181</name>
</gene>
<dbReference type="RefSeq" id="WP_184076323.1">
    <property type="nucleotide sequence ID" value="NZ_JACHDS010000001.1"/>
</dbReference>
<evidence type="ECO:0000313" key="3">
    <source>
        <dbReference type="Proteomes" id="UP000546642"/>
    </source>
</evidence>
<feature type="transmembrane region" description="Helical" evidence="1">
    <location>
        <begin position="121"/>
        <end position="141"/>
    </location>
</feature>
<keyword evidence="1" id="KW-0472">Membrane</keyword>
<feature type="transmembrane region" description="Helical" evidence="1">
    <location>
        <begin position="21"/>
        <end position="41"/>
    </location>
</feature>